<proteinExistence type="predicted"/>
<accession>A0ABY4YRL4</accession>
<sequence length="392" mass="42251">MSGATLIVTNDFGPRVGGIEAFVQSMASRLAQAGGAGSVVVHTARQPESAAFDADLPYAVVRDDLKVLLPTAGVVRRCARTAREFGCDRVWFGSAAPLAQMAPALREAGIRRAVATTHSAEEWWSRLPGTRSVLHRIGDRVDTVTYLGEHSRRALSGVLSESAREQMRHLPPGVDVERYHPGVDGARLRAQLGLADRPVVVSISRLIRRKGQDALIEAWPRIQDEVPGAALVIVGDGPSRPRLQTQVEQAGLGAHIMLTGQVPWSRTPEYFALGDVFAMPTRTRLLGLEPEGVPLSALEAQASGLPVVIGDSGGAPDTIRDGVTGHVVNGRDLDQVARAVVDLLSDRQRALAWGMAGRDFVTQRFQWDDLAADLQQMLDPDEPDPDSAQEED</sequence>
<dbReference type="RefSeq" id="WP_252591602.1">
    <property type="nucleotide sequence ID" value="NZ_CP099489.1"/>
</dbReference>
<evidence type="ECO:0000256" key="3">
    <source>
        <dbReference type="ARBA" id="ARBA00022679"/>
    </source>
</evidence>
<keyword evidence="3" id="KW-0808">Transferase</keyword>
<dbReference type="PANTHER" id="PTHR45947:SF3">
    <property type="entry name" value="SULFOQUINOVOSYL TRANSFERASE SQD2"/>
    <property type="match status" value="1"/>
</dbReference>
<dbReference type="InterPro" id="IPR001296">
    <property type="entry name" value="Glyco_trans_1"/>
</dbReference>
<protein>
    <recommendedName>
        <fullName evidence="1">D-inositol 3-phosphate glycosyltransferase</fullName>
    </recommendedName>
</protein>
<organism evidence="7 8">
    <name type="scientific">Ornithinimicrobium faecis</name>
    <dbReference type="NCBI Taxonomy" id="2934158"/>
    <lineage>
        <taxon>Bacteria</taxon>
        <taxon>Bacillati</taxon>
        <taxon>Actinomycetota</taxon>
        <taxon>Actinomycetes</taxon>
        <taxon>Micrococcales</taxon>
        <taxon>Ornithinimicrobiaceae</taxon>
        <taxon>Ornithinimicrobium</taxon>
    </lineage>
</organism>
<evidence type="ECO:0000259" key="5">
    <source>
        <dbReference type="Pfam" id="PF00534"/>
    </source>
</evidence>
<name>A0ABY4YRL4_9MICO</name>
<keyword evidence="8" id="KW-1185">Reference proteome</keyword>
<reference evidence="7" key="1">
    <citation type="submission" date="2022-06" db="EMBL/GenBank/DDBJ databases">
        <title>Ornithinimicrobium HY1793.</title>
        <authorList>
            <person name="Huang Y."/>
        </authorList>
    </citation>
    <scope>NUCLEOTIDE SEQUENCE</scope>
    <source>
        <strain evidence="7">HY1793</strain>
    </source>
</reference>
<dbReference type="InterPro" id="IPR050194">
    <property type="entry name" value="Glycosyltransferase_grp1"/>
</dbReference>
<evidence type="ECO:0000313" key="7">
    <source>
        <dbReference type="EMBL" id="USQ78807.1"/>
    </source>
</evidence>
<dbReference type="SUPFAM" id="SSF53756">
    <property type="entry name" value="UDP-Glycosyltransferase/glycogen phosphorylase"/>
    <property type="match status" value="1"/>
</dbReference>
<dbReference type="Gene3D" id="3.40.50.2000">
    <property type="entry name" value="Glycogen Phosphorylase B"/>
    <property type="match status" value="2"/>
</dbReference>
<feature type="compositionally biased region" description="Acidic residues" evidence="4">
    <location>
        <begin position="379"/>
        <end position="392"/>
    </location>
</feature>
<evidence type="ECO:0000259" key="6">
    <source>
        <dbReference type="Pfam" id="PF13439"/>
    </source>
</evidence>
<dbReference type="EMBL" id="CP099489">
    <property type="protein sequence ID" value="USQ78807.1"/>
    <property type="molecule type" value="Genomic_DNA"/>
</dbReference>
<evidence type="ECO:0000256" key="4">
    <source>
        <dbReference type="SAM" id="MobiDB-lite"/>
    </source>
</evidence>
<feature type="domain" description="Glycosyltransferase subfamily 4-like N-terminal" evidence="6">
    <location>
        <begin position="16"/>
        <end position="178"/>
    </location>
</feature>
<dbReference type="Proteomes" id="UP001056455">
    <property type="component" value="Chromosome"/>
</dbReference>
<dbReference type="CDD" id="cd03801">
    <property type="entry name" value="GT4_PimA-like"/>
    <property type="match status" value="1"/>
</dbReference>
<dbReference type="PANTHER" id="PTHR45947">
    <property type="entry name" value="SULFOQUINOVOSYL TRANSFERASE SQD2"/>
    <property type="match status" value="1"/>
</dbReference>
<evidence type="ECO:0000256" key="2">
    <source>
        <dbReference type="ARBA" id="ARBA00022676"/>
    </source>
</evidence>
<dbReference type="Pfam" id="PF13439">
    <property type="entry name" value="Glyco_transf_4"/>
    <property type="match status" value="1"/>
</dbReference>
<evidence type="ECO:0000313" key="8">
    <source>
        <dbReference type="Proteomes" id="UP001056455"/>
    </source>
</evidence>
<gene>
    <name evidence="7" type="ORF">NF556_14395</name>
</gene>
<evidence type="ECO:0000256" key="1">
    <source>
        <dbReference type="ARBA" id="ARBA00021292"/>
    </source>
</evidence>
<dbReference type="Pfam" id="PF00534">
    <property type="entry name" value="Glycos_transf_1"/>
    <property type="match status" value="1"/>
</dbReference>
<feature type="domain" description="Glycosyl transferase family 1" evidence="5">
    <location>
        <begin position="189"/>
        <end position="358"/>
    </location>
</feature>
<keyword evidence="2" id="KW-0328">Glycosyltransferase</keyword>
<dbReference type="InterPro" id="IPR028098">
    <property type="entry name" value="Glyco_trans_4-like_N"/>
</dbReference>
<feature type="region of interest" description="Disordered" evidence="4">
    <location>
        <begin position="372"/>
        <end position="392"/>
    </location>
</feature>